<proteinExistence type="predicted"/>
<dbReference type="EMBL" id="SRMP02000052">
    <property type="protein sequence ID" value="MFN0293782.1"/>
    <property type="molecule type" value="Genomic_DNA"/>
</dbReference>
<sequence>MGATNGIGRGRIGPRLGGATDQITSVVDGTITPVEQLAFDLQPYYAYLYCDALRLIPWKTRLPLQHQFIDELLHAVISVLKDRWNRSGIEIYHLKQSLNFYYARYLLEQPLKERKTLFTSLLNLTIAEGGKVISDQLEEFLTGLVREHIFAVNGGFSVSSFWKSWDILKEWMIEKNRGALLPLFLMSVDWSENSDNWHVLDGKNLYYGDFITRFGHNNANESLKFLGGIAFKKFMPESISWIAAMLSTKGSLYIDLTIAEKFIHKAFYGYTALIKGDSLLLKDFIYILDYLIAKSSTKAYMIKEDLITYKNL</sequence>
<reference evidence="1 2" key="1">
    <citation type="submission" date="2024-12" db="EMBL/GenBank/DDBJ databases">
        <authorList>
            <person name="Hu S."/>
        </authorList>
    </citation>
    <scope>NUCLEOTIDE SEQUENCE [LARGE SCALE GENOMIC DNA]</scope>
    <source>
        <strain evidence="1 2">P-25</strain>
    </source>
</reference>
<name>A0ABW9JN18_9SPHI</name>
<accession>A0ABW9JN18</accession>
<keyword evidence="2" id="KW-1185">Reference proteome</keyword>
<evidence type="ECO:0000313" key="2">
    <source>
        <dbReference type="Proteomes" id="UP001517367"/>
    </source>
</evidence>
<dbReference type="RefSeq" id="WP_138729446.1">
    <property type="nucleotide sequence ID" value="NZ_SRMP02000052.1"/>
</dbReference>
<comment type="caution">
    <text evidence="1">The sequence shown here is derived from an EMBL/GenBank/DDBJ whole genome shotgun (WGS) entry which is preliminary data.</text>
</comment>
<evidence type="ECO:0000313" key="1">
    <source>
        <dbReference type="EMBL" id="MFN0293782.1"/>
    </source>
</evidence>
<gene>
    <name evidence="1" type="ORF">E5L68_020570</name>
</gene>
<organism evidence="1 2">
    <name type="scientific">Pedobacter helvus</name>
    <dbReference type="NCBI Taxonomy" id="2563444"/>
    <lineage>
        <taxon>Bacteria</taxon>
        <taxon>Pseudomonadati</taxon>
        <taxon>Bacteroidota</taxon>
        <taxon>Sphingobacteriia</taxon>
        <taxon>Sphingobacteriales</taxon>
        <taxon>Sphingobacteriaceae</taxon>
        <taxon>Pedobacter</taxon>
    </lineage>
</organism>
<protein>
    <submittedName>
        <fullName evidence="1">Uncharacterized protein</fullName>
    </submittedName>
</protein>
<dbReference type="Proteomes" id="UP001517367">
    <property type="component" value="Unassembled WGS sequence"/>
</dbReference>